<keyword evidence="2 5" id="KW-0238">DNA-binding</keyword>
<protein>
    <submittedName>
        <fullName evidence="5">DNA-binding FadR family transcriptional regulator</fullName>
    </submittedName>
</protein>
<keyword evidence="3" id="KW-0804">Transcription</keyword>
<dbReference type="EMBL" id="JACHHZ010000003">
    <property type="protein sequence ID" value="MBB6094097.1"/>
    <property type="molecule type" value="Genomic_DNA"/>
</dbReference>
<dbReference type="InterPro" id="IPR011711">
    <property type="entry name" value="GntR_C"/>
</dbReference>
<dbReference type="SUPFAM" id="SSF46785">
    <property type="entry name" value="Winged helix' DNA-binding domain"/>
    <property type="match status" value="1"/>
</dbReference>
<dbReference type="InterPro" id="IPR000524">
    <property type="entry name" value="Tscrpt_reg_HTH_GntR"/>
</dbReference>
<evidence type="ECO:0000313" key="5">
    <source>
        <dbReference type="EMBL" id="MBB6094097.1"/>
    </source>
</evidence>
<dbReference type="InterPro" id="IPR036390">
    <property type="entry name" value="WH_DNA-bd_sf"/>
</dbReference>
<organism evidence="5 6">
    <name type="scientific">Povalibacter uvarum</name>
    <dbReference type="NCBI Taxonomy" id="732238"/>
    <lineage>
        <taxon>Bacteria</taxon>
        <taxon>Pseudomonadati</taxon>
        <taxon>Pseudomonadota</taxon>
        <taxon>Gammaproteobacteria</taxon>
        <taxon>Steroidobacterales</taxon>
        <taxon>Steroidobacteraceae</taxon>
        <taxon>Povalibacter</taxon>
    </lineage>
</organism>
<evidence type="ECO:0000256" key="1">
    <source>
        <dbReference type="ARBA" id="ARBA00023015"/>
    </source>
</evidence>
<dbReference type="Pfam" id="PF00392">
    <property type="entry name" value="GntR"/>
    <property type="match status" value="1"/>
</dbReference>
<reference evidence="5 6" key="1">
    <citation type="submission" date="2020-08" db="EMBL/GenBank/DDBJ databases">
        <title>Genomic Encyclopedia of Type Strains, Phase IV (KMG-IV): sequencing the most valuable type-strain genomes for metagenomic binning, comparative biology and taxonomic classification.</title>
        <authorList>
            <person name="Goeker M."/>
        </authorList>
    </citation>
    <scope>NUCLEOTIDE SEQUENCE [LARGE SCALE GENOMIC DNA]</scope>
    <source>
        <strain evidence="5 6">DSM 26723</strain>
    </source>
</reference>
<dbReference type="SUPFAM" id="SSF48008">
    <property type="entry name" value="GntR ligand-binding domain-like"/>
    <property type="match status" value="1"/>
</dbReference>
<evidence type="ECO:0000256" key="3">
    <source>
        <dbReference type="ARBA" id="ARBA00023163"/>
    </source>
</evidence>
<evidence type="ECO:0000256" key="2">
    <source>
        <dbReference type="ARBA" id="ARBA00023125"/>
    </source>
</evidence>
<dbReference type="Pfam" id="PF07729">
    <property type="entry name" value="FCD"/>
    <property type="match status" value="1"/>
</dbReference>
<dbReference type="PROSITE" id="PS50949">
    <property type="entry name" value="HTH_GNTR"/>
    <property type="match status" value="1"/>
</dbReference>
<dbReference type="InterPro" id="IPR008920">
    <property type="entry name" value="TF_FadR/GntR_C"/>
</dbReference>
<dbReference type="SMART" id="SM00345">
    <property type="entry name" value="HTH_GNTR"/>
    <property type="match status" value="1"/>
</dbReference>
<dbReference type="Gene3D" id="1.20.120.530">
    <property type="entry name" value="GntR ligand-binding domain-like"/>
    <property type="match status" value="1"/>
</dbReference>
<dbReference type="GO" id="GO:0003677">
    <property type="term" value="F:DNA binding"/>
    <property type="evidence" value="ECO:0007669"/>
    <property type="project" value="UniProtKB-KW"/>
</dbReference>
<evidence type="ECO:0000259" key="4">
    <source>
        <dbReference type="PROSITE" id="PS50949"/>
    </source>
</evidence>
<proteinExistence type="predicted"/>
<dbReference type="Gene3D" id="1.10.10.10">
    <property type="entry name" value="Winged helix-like DNA-binding domain superfamily/Winged helix DNA-binding domain"/>
    <property type="match status" value="1"/>
</dbReference>
<dbReference type="AlphaFoldDB" id="A0A841HLY9"/>
<feature type="domain" description="HTH gntR-type" evidence="4">
    <location>
        <begin position="17"/>
        <end position="85"/>
    </location>
</feature>
<evidence type="ECO:0000313" key="6">
    <source>
        <dbReference type="Proteomes" id="UP000588068"/>
    </source>
</evidence>
<dbReference type="PANTHER" id="PTHR43537">
    <property type="entry name" value="TRANSCRIPTIONAL REGULATOR, GNTR FAMILY"/>
    <property type="match status" value="1"/>
</dbReference>
<keyword evidence="6" id="KW-1185">Reference proteome</keyword>
<dbReference type="PRINTS" id="PR00035">
    <property type="entry name" value="HTHGNTR"/>
</dbReference>
<sequence>MSTAPDDGNNQPMPETQRLYEQIAQQLAISIASGKYEVGQRLPSERDLAQAFKVSRPTIREAMIALELDGLVEVRLGSGVYVVNVTPPAGETVAADIGPFELLEARRAIEGEACALAAARITDEQIEELARLVAEMRVENEHDVVRSEDADRRFHELIAQATQNSAMISAVSTLWDARMRSPQNRSLSTKVRASGVKPRIDEHTAILKALRKRDPDAARNAMRDHLTRVIDALLKATEVEEMERARAQIAEQRKRYARPG</sequence>
<gene>
    <name evidence="5" type="ORF">HNQ60_002978</name>
</gene>
<dbReference type="InterPro" id="IPR036388">
    <property type="entry name" value="WH-like_DNA-bd_sf"/>
</dbReference>
<comment type="caution">
    <text evidence="5">The sequence shown here is derived from an EMBL/GenBank/DDBJ whole genome shotgun (WGS) entry which is preliminary data.</text>
</comment>
<dbReference type="PANTHER" id="PTHR43537:SF5">
    <property type="entry name" value="UXU OPERON TRANSCRIPTIONAL REGULATOR"/>
    <property type="match status" value="1"/>
</dbReference>
<dbReference type="SMART" id="SM00895">
    <property type="entry name" value="FCD"/>
    <property type="match status" value="1"/>
</dbReference>
<accession>A0A841HLY9</accession>
<dbReference type="Proteomes" id="UP000588068">
    <property type="component" value="Unassembled WGS sequence"/>
</dbReference>
<name>A0A841HLY9_9GAMM</name>
<keyword evidence="1" id="KW-0805">Transcription regulation</keyword>
<dbReference type="GO" id="GO:0003700">
    <property type="term" value="F:DNA-binding transcription factor activity"/>
    <property type="evidence" value="ECO:0007669"/>
    <property type="project" value="InterPro"/>
</dbReference>
<dbReference type="CDD" id="cd07377">
    <property type="entry name" value="WHTH_GntR"/>
    <property type="match status" value="1"/>
</dbReference>